<proteinExistence type="predicted"/>
<dbReference type="Gene3D" id="2.40.170.20">
    <property type="entry name" value="TonB-dependent receptor, beta-barrel domain"/>
    <property type="match status" value="1"/>
</dbReference>
<evidence type="ECO:0000256" key="1">
    <source>
        <dbReference type="ARBA" id="ARBA00004442"/>
    </source>
</evidence>
<evidence type="ECO:0000313" key="5">
    <source>
        <dbReference type="Proteomes" id="UP000239522"/>
    </source>
</evidence>
<comment type="caution">
    <text evidence="4">The sequence shown here is derived from an EMBL/GenBank/DDBJ whole genome shotgun (WGS) entry which is preliminary data.</text>
</comment>
<dbReference type="AlphaFoldDB" id="A0A2S7L1C2"/>
<dbReference type="InterPro" id="IPR036942">
    <property type="entry name" value="Beta-barrel_TonB_sf"/>
</dbReference>
<dbReference type="Proteomes" id="UP000239522">
    <property type="component" value="Unassembled WGS sequence"/>
</dbReference>
<evidence type="ECO:0000256" key="2">
    <source>
        <dbReference type="ARBA" id="ARBA00023136"/>
    </source>
</evidence>
<organism evidence="4 5">
    <name type="scientific">Polaribacter filamentus</name>
    <dbReference type="NCBI Taxonomy" id="53483"/>
    <lineage>
        <taxon>Bacteria</taxon>
        <taxon>Pseudomonadati</taxon>
        <taxon>Bacteroidota</taxon>
        <taxon>Flavobacteriia</taxon>
        <taxon>Flavobacteriales</taxon>
        <taxon>Flavobacteriaceae</taxon>
    </lineage>
</organism>
<dbReference type="GO" id="GO:0009279">
    <property type="term" value="C:cell outer membrane"/>
    <property type="evidence" value="ECO:0007669"/>
    <property type="project" value="UniProtKB-SubCell"/>
</dbReference>
<protein>
    <recommendedName>
        <fullName evidence="6">TonB-dependent receptor</fullName>
    </recommendedName>
</protein>
<evidence type="ECO:0000313" key="4">
    <source>
        <dbReference type="EMBL" id="PQB08690.1"/>
    </source>
</evidence>
<evidence type="ECO:0008006" key="6">
    <source>
        <dbReference type="Google" id="ProtNLM"/>
    </source>
</evidence>
<comment type="subcellular location">
    <subcellularLocation>
        <location evidence="1">Cell outer membrane</location>
    </subcellularLocation>
</comment>
<dbReference type="SUPFAM" id="SSF56935">
    <property type="entry name" value="Porins"/>
    <property type="match status" value="1"/>
</dbReference>
<reference evidence="4 5" key="1">
    <citation type="submission" date="2016-11" db="EMBL/GenBank/DDBJ databases">
        <title>Trade-off between light-utilization and light-protection in marine flavobacteria.</title>
        <authorList>
            <person name="Kumagai Y."/>
        </authorList>
    </citation>
    <scope>NUCLEOTIDE SEQUENCE [LARGE SCALE GENOMIC DNA]</scope>
    <source>
        <strain evidence="4 5">ATCC 700397</strain>
    </source>
</reference>
<keyword evidence="2" id="KW-0472">Membrane</keyword>
<evidence type="ECO:0000256" key="3">
    <source>
        <dbReference type="ARBA" id="ARBA00023237"/>
    </source>
</evidence>
<sequence>MLNLSAQKRTTEKVQPVKRDTVKTEVVEVETKYNPKISDASKIKKNPILQLLDKSKKKKLTYNIFSAPVASTFIPKTGVVKGVDVGVKERLFNNYIAAGFGNYTSPYFEAYINSSTRFESEFGFYTKYVASFDNIENTLLDSDFSNFLATVFYKKEERYFDWKVRLNSERNQYNWYGLPNNNFAQNTIDLIDAKQTYNYFNVLGEINFLDAYLDKSTLSISYFSDALNSSEVVLNFDTNLDLPLNIIYNQLNNLTVKTGLELLKGKFKNNYATQNELKYSIFTAKINPEYKATFSGFSLKLGAKIFGSFDTENSVNNFLIYPDVHIQKPIIEEFLTIYGGITGDLKTNTYKQFSEQNPYISPTLFMTQTSEKYKAFVGLNGNLNNDINFNVSASLKEEDDKPLFLRNNSKSDGINTTSNGVPLRGYEYGNSFNVVYDDVRTTSIFAELEYDYTKKITFATNIQFDNFSMTNQTKAWNLPTFQTSFVVKYKTNNWYATSNIFYINERKDLLYSAAYPSSANGLQTLSSFIDVNLNGGYHFNDTFSAFLKLNNVLNNNYQRFANFDVQGFQALGGIAYKFDF</sequence>
<keyword evidence="3" id="KW-0998">Cell outer membrane</keyword>
<gene>
    <name evidence="4" type="ORF">BST83_12635</name>
</gene>
<name>A0A2S7L1C2_9FLAO</name>
<dbReference type="EMBL" id="MQUA01000013">
    <property type="protein sequence ID" value="PQB08690.1"/>
    <property type="molecule type" value="Genomic_DNA"/>
</dbReference>
<keyword evidence="5" id="KW-1185">Reference proteome</keyword>
<accession>A0A2S7L1C2</accession>